<dbReference type="GO" id="GO:0006654">
    <property type="term" value="P:phosphatidic acid biosynthetic process"/>
    <property type="evidence" value="ECO:0007669"/>
    <property type="project" value="TreeGrafter"/>
</dbReference>
<dbReference type="CDD" id="cd07989">
    <property type="entry name" value="LPLAT_AGPAT-like"/>
    <property type="match status" value="1"/>
</dbReference>
<protein>
    <submittedName>
        <fullName evidence="4">1-acyl-sn-glycerol-3-phosphate acyltransferase</fullName>
    </submittedName>
</protein>
<name>A0A8J6NL17_9CHLR</name>
<dbReference type="EMBL" id="JACNJN010000092">
    <property type="protein sequence ID" value="MBC8335148.1"/>
    <property type="molecule type" value="Genomic_DNA"/>
</dbReference>
<proteinExistence type="predicted"/>
<evidence type="ECO:0000313" key="5">
    <source>
        <dbReference type="Proteomes" id="UP000614469"/>
    </source>
</evidence>
<evidence type="ECO:0000256" key="2">
    <source>
        <dbReference type="ARBA" id="ARBA00023315"/>
    </source>
</evidence>
<feature type="domain" description="Phospholipid/glycerol acyltransferase" evidence="3">
    <location>
        <begin position="34"/>
        <end position="147"/>
    </location>
</feature>
<accession>A0A8J6NL17</accession>
<dbReference type="PANTHER" id="PTHR10434">
    <property type="entry name" value="1-ACYL-SN-GLYCEROL-3-PHOSPHATE ACYLTRANSFERASE"/>
    <property type="match status" value="1"/>
</dbReference>
<dbReference type="SUPFAM" id="SSF69593">
    <property type="entry name" value="Glycerol-3-phosphate (1)-acyltransferase"/>
    <property type="match status" value="1"/>
</dbReference>
<evidence type="ECO:0000313" key="4">
    <source>
        <dbReference type="EMBL" id="MBC8335148.1"/>
    </source>
</evidence>
<dbReference type="InterPro" id="IPR002123">
    <property type="entry name" value="Plipid/glycerol_acylTrfase"/>
</dbReference>
<comment type="caution">
    <text evidence="4">The sequence shown here is derived from an EMBL/GenBank/DDBJ whole genome shotgun (WGS) entry which is preliminary data.</text>
</comment>
<evidence type="ECO:0000256" key="1">
    <source>
        <dbReference type="ARBA" id="ARBA00022679"/>
    </source>
</evidence>
<dbReference type="PANTHER" id="PTHR10434:SF40">
    <property type="entry name" value="1-ACYL-SN-GLYCEROL-3-PHOSPHATE ACYLTRANSFERASE"/>
    <property type="match status" value="1"/>
</dbReference>
<keyword evidence="1" id="KW-0808">Transferase</keyword>
<dbReference type="AlphaFoldDB" id="A0A8J6NL17"/>
<dbReference type="SMART" id="SM00563">
    <property type="entry name" value="PlsC"/>
    <property type="match status" value="1"/>
</dbReference>
<gene>
    <name evidence="4" type="ORF">H8E29_07790</name>
</gene>
<organism evidence="4 5">
    <name type="scientific">Candidatus Desulfolinea nitratireducens</name>
    <dbReference type="NCBI Taxonomy" id="2841698"/>
    <lineage>
        <taxon>Bacteria</taxon>
        <taxon>Bacillati</taxon>
        <taxon>Chloroflexota</taxon>
        <taxon>Anaerolineae</taxon>
        <taxon>Anaerolineales</taxon>
        <taxon>Anaerolineales incertae sedis</taxon>
        <taxon>Candidatus Desulfolinea</taxon>
    </lineage>
</organism>
<dbReference type="Pfam" id="PF01553">
    <property type="entry name" value="Acyltransferase"/>
    <property type="match status" value="1"/>
</dbReference>
<sequence length="221" mass="25403">MTKYILRSLIRFFVTLVAQVKVVNKEKLPKSGSYAFATNHLGFIDATLAYYILNRWDFFIPIAEKWGEYTFLRWLGKHLNIIFIDRFNSDIHALRQILRRMAEGQVLVIAPEGTRSRNEKMVEAKPGVSYLASKAKFPIIPVALAGTEDRILFGNLKRLKRTKVTVTIGEAFTLPPLPKENRDEVLKEYTDEIMCRIAAMLPEKNRGFYAEHARLAEILAN</sequence>
<dbReference type="GO" id="GO:0003841">
    <property type="term" value="F:1-acylglycerol-3-phosphate O-acyltransferase activity"/>
    <property type="evidence" value="ECO:0007669"/>
    <property type="project" value="TreeGrafter"/>
</dbReference>
<evidence type="ECO:0000259" key="3">
    <source>
        <dbReference type="SMART" id="SM00563"/>
    </source>
</evidence>
<reference evidence="4 5" key="1">
    <citation type="submission" date="2020-08" db="EMBL/GenBank/DDBJ databases">
        <title>Bridging the membrane lipid divide: bacteria of the FCB group superphylum have the potential to synthesize archaeal ether lipids.</title>
        <authorList>
            <person name="Villanueva L."/>
            <person name="Von Meijenfeldt F.A.B."/>
            <person name="Westbye A.B."/>
            <person name="Yadav S."/>
            <person name="Hopmans E.C."/>
            <person name="Dutilh B.E."/>
            <person name="Sinninghe Damste J.S."/>
        </authorList>
    </citation>
    <scope>NUCLEOTIDE SEQUENCE [LARGE SCALE GENOMIC DNA]</scope>
    <source>
        <strain evidence="4">NIOZ-UU36</strain>
    </source>
</reference>
<dbReference type="Proteomes" id="UP000614469">
    <property type="component" value="Unassembled WGS sequence"/>
</dbReference>
<keyword evidence="2 4" id="KW-0012">Acyltransferase</keyword>